<feature type="compositionally biased region" description="Polar residues" evidence="3">
    <location>
        <begin position="245"/>
        <end position="256"/>
    </location>
</feature>
<evidence type="ECO:0000259" key="4">
    <source>
        <dbReference type="PROSITE" id="PS51736"/>
    </source>
</evidence>
<accession>M0NAT2</accession>
<dbReference type="GO" id="GO:0003677">
    <property type="term" value="F:DNA binding"/>
    <property type="evidence" value="ECO:0007669"/>
    <property type="project" value="UniProtKB-KW"/>
</dbReference>
<dbReference type="GO" id="GO:0000150">
    <property type="term" value="F:DNA strand exchange activity"/>
    <property type="evidence" value="ECO:0007669"/>
    <property type="project" value="InterPro"/>
</dbReference>
<dbReference type="AlphaFoldDB" id="M0NAT2"/>
<organism evidence="5 6">
    <name type="scientific">Halococcus thailandensis JCM 13552</name>
    <dbReference type="NCBI Taxonomy" id="1227457"/>
    <lineage>
        <taxon>Archaea</taxon>
        <taxon>Methanobacteriati</taxon>
        <taxon>Methanobacteriota</taxon>
        <taxon>Stenosarchaea group</taxon>
        <taxon>Halobacteria</taxon>
        <taxon>Halobacteriales</taxon>
        <taxon>Halococcaceae</taxon>
        <taxon>Halococcus</taxon>
    </lineage>
</organism>
<dbReference type="PANTHER" id="PTHR30461">
    <property type="entry name" value="DNA-INVERTASE FROM LAMBDOID PROPHAGE"/>
    <property type="match status" value="1"/>
</dbReference>
<keyword evidence="1" id="KW-0238">DNA-binding</keyword>
<name>M0NAT2_9EURY</name>
<evidence type="ECO:0000256" key="1">
    <source>
        <dbReference type="ARBA" id="ARBA00023125"/>
    </source>
</evidence>
<dbReference type="InterPro" id="IPR036162">
    <property type="entry name" value="Resolvase-like_N_sf"/>
</dbReference>
<reference evidence="5 6" key="1">
    <citation type="journal article" date="2014" name="PLoS Genet.">
        <title>Phylogenetically driven sequencing of extremely halophilic archaea reveals strategies for static and dynamic osmo-response.</title>
        <authorList>
            <person name="Becker E.A."/>
            <person name="Seitzer P.M."/>
            <person name="Tritt A."/>
            <person name="Larsen D."/>
            <person name="Krusor M."/>
            <person name="Yao A.I."/>
            <person name="Wu D."/>
            <person name="Madern D."/>
            <person name="Eisen J.A."/>
            <person name="Darling A.E."/>
            <person name="Facciotti M.T."/>
        </authorList>
    </citation>
    <scope>NUCLEOTIDE SEQUENCE [LARGE SCALE GENOMIC DNA]</scope>
    <source>
        <strain evidence="5 6">JCM 13552</strain>
    </source>
</reference>
<proteinExistence type="predicted"/>
<dbReference type="CDD" id="cd03768">
    <property type="entry name" value="SR_ResInv"/>
    <property type="match status" value="1"/>
</dbReference>
<dbReference type="Gene3D" id="3.40.50.1390">
    <property type="entry name" value="Resolvase, N-terminal catalytic domain"/>
    <property type="match status" value="1"/>
</dbReference>
<evidence type="ECO:0000313" key="6">
    <source>
        <dbReference type="Proteomes" id="UP000011680"/>
    </source>
</evidence>
<comment type="caution">
    <text evidence="5">The sequence shown here is derived from an EMBL/GenBank/DDBJ whole genome shotgun (WGS) entry which is preliminary data.</text>
</comment>
<dbReference type="PROSITE" id="PS51736">
    <property type="entry name" value="RECOMBINASES_3"/>
    <property type="match status" value="1"/>
</dbReference>
<dbReference type="InterPro" id="IPR006119">
    <property type="entry name" value="Resolv_N"/>
</dbReference>
<dbReference type="PATRIC" id="fig|1227457.3.peg.1002"/>
<protein>
    <submittedName>
        <fullName evidence="5">Resolvase domain protein</fullName>
    </submittedName>
</protein>
<evidence type="ECO:0000256" key="2">
    <source>
        <dbReference type="ARBA" id="ARBA00023172"/>
    </source>
</evidence>
<dbReference type="eggNOG" id="arCOG03162">
    <property type="taxonomic scope" value="Archaea"/>
</dbReference>
<dbReference type="PANTHER" id="PTHR30461:SF2">
    <property type="entry name" value="SERINE RECOMBINASE PINE-RELATED"/>
    <property type="match status" value="1"/>
</dbReference>
<keyword evidence="6" id="KW-1185">Reference proteome</keyword>
<feature type="domain" description="Resolvase/invertase-type recombinase catalytic" evidence="4">
    <location>
        <begin position="7"/>
        <end position="149"/>
    </location>
</feature>
<dbReference type="Pfam" id="PF00239">
    <property type="entry name" value="Resolvase"/>
    <property type="match status" value="1"/>
</dbReference>
<keyword evidence="2" id="KW-0233">DNA recombination</keyword>
<feature type="compositionally biased region" description="Basic and acidic residues" evidence="3">
    <location>
        <begin position="227"/>
        <end position="244"/>
    </location>
</feature>
<sequence length="256" mass="29217">MSELTMQIAAYVRISTDDQNEQRQMRAIREKYDEQDNQIEWHCDLGESGASTSRQEYQRLRESVAEYDVVVAHELDRFGRSFADLAGFVEDLREKGVDIDLVNQPIGTVGEDDWMAEMMLNMMMVFADAERKMIRSRVQEGIDAAIADGKRVGRPPFGYTVEDGFLQQIPSEYVRAQSFIREVRKGREKHATASFFEIPGSAVQSILARAEANYDVPFDNDQWRLERAKVDAGEKELPPLDARSEQQPPSARISTE</sequence>
<feature type="region of interest" description="Disordered" evidence="3">
    <location>
        <begin position="227"/>
        <end position="256"/>
    </location>
</feature>
<dbReference type="EMBL" id="AOMF01000119">
    <property type="protein sequence ID" value="EMA54971.1"/>
    <property type="molecule type" value="Genomic_DNA"/>
</dbReference>
<dbReference type="SMART" id="SM00857">
    <property type="entry name" value="Resolvase"/>
    <property type="match status" value="1"/>
</dbReference>
<dbReference type="SUPFAM" id="SSF53041">
    <property type="entry name" value="Resolvase-like"/>
    <property type="match status" value="1"/>
</dbReference>
<evidence type="ECO:0000313" key="5">
    <source>
        <dbReference type="EMBL" id="EMA54971.1"/>
    </source>
</evidence>
<dbReference type="InterPro" id="IPR050639">
    <property type="entry name" value="SSR_resolvase"/>
</dbReference>
<dbReference type="Proteomes" id="UP000011680">
    <property type="component" value="Unassembled WGS sequence"/>
</dbReference>
<gene>
    <name evidence="5" type="ORF">C451_05640</name>
</gene>
<evidence type="ECO:0000256" key="3">
    <source>
        <dbReference type="SAM" id="MobiDB-lite"/>
    </source>
</evidence>
<dbReference type="STRING" id="1227457.C451_05640"/>